<accession>E4RZ90</accession>
<dbReference type="InterPro" id="IPR025164">
    <property type="entry name" value="Toastrack_DUF4097"/>
</dbReference>
<dbReference type="EMBL" id="CP002305">
    <property type="protein sequence ID" value="ADQ19208.1"/>
    <property type="molecule type" value="Genomic_DNA"/>
</dbReference>
<dbReference type="Proteomes" id="UP000007435">
    <property type="component" value="Chromosome"/>
</dbReference>
<gene>
    <name evidence="2" type="ordered locus">Lbys_3560</name>
</gene>
<reference key="1">
    <citation type="submission" date="2010-11" db="EMBL/GenBank/DDBJ databases">
        <title>The complete genome of Leadbetterella byssophila DSM 17132.</title>
        <authorList>
            <consortium name="US DOE Joint Genome Institute (JGI-PGF)"/>
            <person name="Lucas S."/>
            <person name="Copeland A."/>
            <person name="Lapidus A."/>
            <person name="Glavina del Rio T."/>
            <person name="Dalin E."/>
            <person name="Tice H."/>
            <person name="Bruce D."/>
            <person name="Goodwin L."/>
            <person name="Pitluck S."/>
            <person name="Kyrpides N."/>
            <person name="Mavromatis K."/>
            <person name="Ivanova N."/>
            <person name="Teshima H."/>
            <person name="Brettin T."/>
            <person name="Detter J.C."/>
            <person name="Han C."/>
            <person name="Tapia R."/>
            <person name="Land M."/>
            <person name="Hauser L."/>
            <person name="Markowitz V."/>
            <person name="Cheng J.-F."/>
            <person name="Hugenholtz P."/>
            <person name="Woyke T."/>
            <person name="Wu D."/>
            <person name="Tindall B."/>
            <person name="Pomrenke H.G."/>
            <person name="Brambilla E."/>
            <person name="Klenk H.-P."/>
            <person name="Eisen J.A."/>
        </authorList>
    </citation>
    <scope>NUCLEOTIDE SEQUENCE [LARGE SCALE GENOMIC DNA]</scope>
    <source>
        <strain>DSM 17132</strain>
    </source>
</reference>
<reference evidence="2 3" key="2">
    <citation type="journal article" date="2011" name="Stand. Genomic Sci.">
        <title>Complete genome sequence of Leadbetterella byssophila type strain (4M15).</title>
        <authorList>
            <person name="Abt B."/>
            <person name="Teshima H."/>
            <person name="Lucas S."/>
            <person name="Lapidus A."/>
            <person name="Del Rio T.G."/>
            <person name="Nolan M."/>
            <person name="Tice H."/>
            <person name="Cheng J.F."/>
            <person name="Pitluck S."/>
            <person name="Liolios K."/>
            <person name="Pagani I."/>
            <person name="Ivanova N."/>
            <person name="Mavromatis K."/>
            <person name="Pati A."/>
            <person name="Tapia R."/>
            <person name="Han C."/>
            <person name="Goodwin L."/>
            <person name="Chen A."/>
            <person name="Palaniappan K."/>
            <person name="Land M."/>
            <person name="Hauser L."/>
            <person name="Chang Y.J."/>
            <person name="Jeffries C.D."/>
            <person name="Rohde M."/>
            <person name="Goker M."/>
            <person name="Tindall B.J."/>
            <person name="Detter J.C."/>
            <person name="Woyke T."/>
            <person name="Bristow J."/>
            <person name="Eisen J.A."/>
            <person name="Markowitz V."/>
            <person name="Hugenholtz P."/>
            <person name="Klenk H.P."/>
            <person name="Kyrpides N.C."/>
        </authorList>
    </citation>
    <scope>NUCLEOTIDE SEQUENCE [LARGE SCALE GENOMIC DNA]</scope>
    <source>
        <strain evidence="3">DSM 17132 / JCM 16389 / KACC 11308 / NBRC 106382 / 4M15</strain>
    </source>
</reference>
<sequence>MQRLIYLLLFSWAQVHAQIEVELSQPTKPYTLEVSLFAGDIHLTKHAGKNVRVEVIKHNPAPPAPPKEGMRRISPDDEHLSIVEKNNHIIIDQGSSLKPSKIVIHAPNEGHFLLKTVHNGNIVVENISGDFELTNVNGKIIMNNVSGSAVASTINGKIHATFLQVKQGTPMAFSTLNGNIDLSFPATIKANLKARSDHGNIYSDFTLKNESTLSKTQEKGMTRLETSKWVTSTINQGGPEMMLKTVNGNIYIKRNK</sequence>
<evidence type="ECO:0000259" key="1">
    <source>
        <dbReference type="Pfam" id="PF13349"/>
    </source>
</evidence>
<feature type="domain" description="DUF4097" evidence="1">
    <location>
        <begin position="120"/>
        <end position="220"/>
    </location>
</feature>
<evidence type="ECO:0000313" key="2">
    <source>
        <dbReference type="EMBL" id="ADQ19208.1"/>
    </source>
</evidence>
<dbReference type="HOGENOM" id="CLU_086682_0_0_10"/>
<keyword evidence="3" id="KW-1185">Reference proteome</keyword>
<protein>
    <recommendedName>
        <fullName evidence="1">DUF4097 domain-containing protein</fullName>
    </recommendedName>
</protein>
<evidence type="ECO:0000313" key="3">
    <source>
        <dbReference type="Proteomes" id="UP000007435"/>
    </source>
</evidence>
<dbReference type="RefSeq" id="WP_013410229.1">
    <property type="nucleotide sequence ID" value="NC_014655.1"/>
</dbReference>
<dbReference type="OrthoDB" id="787698at2"/>
<name>E4RZ90_LEAB4</name>
<dbReference type="AlphaFoldDB" id="E4RZ90"/>
<dbReference type="STRING" id="649349.Lbys_3560"/>
<organism evidence="2 3">
    <name type="scientific">Leadbetterella byssophila (strain DSM 17132 / JCM 16389 / KACC 11308 / NBRC 106382 / 4M15)</name>
    <dbReference type="NCBI Taxonomy" id="649349"/>
    <lineage>
        <taxon>Bacteria</taxon>
        <taxon>Pseudomonadati</taxon>
        <taxon>Bacteroidota</taxon>
        <taxon>Cytophagia</taxon>
        <taxon>Cytophagales</taxon>
        <taxon>Leadbetterellaceae</taxon>
        <taxon>Leadbetterella</taxon>
    </lineage>
</organism>
<proteinExistence type="predicted"/>
<dbReference type="Pfam" id="PF13349">
    <property type="entry name" value="DUF4097"/>
    <property type="match status" value="1"/>
</dbReference>
<dbReference type="KEGG" id="lby:Lbys_3560"/>
<dbReference type="eggNOG" id="COG3595">
    <property type="taxonomic scope" value="Bacteria"/>
</dbReference>